<gene>
    <name evidence="2" type="ORF">K461DRAFT_22715</name>
</gene>
<dbReference type="InterPro" id="IPR017946">
    <property type="entry name" value="PLC-like_Pdiesterase_TIM-brl"/>
</dbReference>
<sequence>MDSLLTFLAWIGAPPLLSDGFMRMLAEESRCPTHLSFPEAHFAQAKEGHAGQKFPQAIAHRGYNSRYPENTMLAFKGAIEVGSHALETDIRLTRDGVVVLSHDPTLKRCFGVDKRIADCDWDYISTLRTVKEPHEPMPTLKDLMGFLSQSTLKHIWLLLDVKVSTLQHMIACKI</sequence>
<dbReference type="GO" id="GO:0008081">
    <property type="term" value="F:phosphoric diester hydrolase activity"/>
    <property type="evidence" value="ECO:0007669"/>
    <property type="project" value="InterPro"/>
</dbReference>
<dbReference type="SUPFAM" id="SSF51695">
    <property type="entry name" value="PLC-like phosphodiesterases"/>
    <property type="match status" value="1"/>
</dbReference>
<dbReference type="Proteomes" id="UP000799439">
    <property type="component" value="Unassembled WGS sequence"/>
</dbReference>
<protein>
    <submittedName>
        <fullName evidence="2">PLC-like phosphodiesterase</fullName>
    </submittedName>
</protein>
<feature type="domain" description="GP-PDE" evidence="1">
    <location>
        <begin position="55"/>
        <end position="174"/>
    </location>
</feature>
<name>A0A9P4MPX5_9PEZI</name>
<evidence type="ECO:0000313" key="2">
    <source>
        <dbReference type="EMBL" id="KAF2157694.1"/>
    </source>
</evidence>
<proteinExistence type="predicted"/>
<dbReference type="Gene3D" id="3.20.20.190">
    <property type="entry name" value="Phosphatidylinositol (PI) phosphodiesterase"/>
    <property type="match status" value="1"/>
</dbReference>
<dbReference type="OrthoDB" id="1058301at2759"/>
<dbReference type="PROSITE" id="PS51704">
    <property type="entry name" value="GP_PDE"/>
    <property type="match status" value="1"/>
</dbReference>
<organism evidence="2 3">
    <name type="scientific">Myriangium duriaei CBS 260.36</name>
    <dbReference type="NCBI Taxonomy" id="1168546"/>
    <lineage>
        <taxon>Eukaryota</taxon>
        <taxon>Fungi</taxon>
        <taxon>Dikarya</taxon>
        <taxon>Ascomycota</taxon>
        <taxon>Pezizomycotina</taxon>
        <taxon>Dothideomycetes</taxon>
        <taxon>Dothideomycetidae</taxon>
        <taxon>Myriangiales</taxon>
        <taxon>Myriangiaceae</taxon>
        <taxon>Myriangium</taxon>
    </lineage>
</organism>
<dbReference type="GO" id="GO:0006629">
    <property type="term" value="P:lipid metabolic process"/>
    <property type="evidence" value="ECO:0007669"/>
    <property type="project" value="InterPro"/>
</dbReference>
<reference evidence="2" key="1">
    <citation type="journal article" date="2020" name="Stud. Mycol.">
        <title>101 Dothideomycetes genomes: a test case for predicting lifestyles and emergence of pathogens.</title>
        <authorList>
            <person name="Haridas S."/>
            <person name="Albert R."/>
            <person name="Binder M."/>
            <person name="Bloem J."/>
            <person name="Labutti K."/>
            <person name="Salamov A."/>
            <person name="Andreopoulos B."/>
            <person name="Baker S."/>
            <person name="Barry K."/>
            <person name="Bills G."/>
            <person name="Bluhm B."/>
            <person name="Cannon C."/>
            <person name="Castanera R."/>
            <person name="Culley D."/>
            <person name="Daum C."/>
            <person name="Ezra D."/>
            <person name="Gonzalez J."/>
            <person name="Henrissat B."/>
            <person name="Kuo A."/>
            <person name="Liang C."/>
            <person name="Lipzen A."/>
            <person name="Lutzoni F."/>
            <person name="Magnuson J."/>
            <person name="Mondo S."/>
            <person name="Nolan M."/>
            <person name="Ohm R."/>
            <person name="Pangilinan J."/>
            <person name="Park H.-J."/>
            <person name="Ramirez L."/>
            <person name="Alfaro M."/>
            <person name="Sun H."/>
            <person name="Tritt A."/>
            <person name="Yoshinaga Y."/>
            <person name="Zwiers L.-H."/>
            <person name="Turgeon B."/>
            <person name="Goodwin S."/>
            <person name="Spatafora J."/>
            <person name="Crous P."/>
            <person name="Grigoriev I."/>
        </authorList>
    </citation>
    <scope>NUCLEOTIDE SEQUENCE</scope>
    <source>
        <strain evidence="2">CBS 260.36</strain>
    </source>
</reference>
<dbReference type="AlphaFoldDB" id="A0A9P4MPX5"/>
<dbReference type="PANTHER" id="PTHR43805:SF1">
    <property type="entry name" value="GP-PDE DOMAIN-CONTAINING PROTEIN"/>
    <property type="match status" value="1"/>
</dbReference>
<dbReference type="EMBL" id="ML996081">
    <property type="protein sequence ID" value="KAF2157694.1"/>
    <property type="molecule type" value="Genomic_DNA"/>
</dbReference>
<evidence type="ECO:0000259" key="1">
    <source>
        <dbReference type="PROSITE" id="PS51704"/>
    </source>
</evidence>
<evidence type="ECO:0000313" key="3">
    <source>
        <dbReference type="Proteomes" id="UP000799439"/>
    </source>
</evidence>
<dbReference type="Pfam" id="PF03009">
    <property type="entry name" value="GDPD"/>
    <property type="match status" value="1"/>
</dbReference>
<accession>A0A9P4MPX5</accession>
<comment type="caution">
    <text evidence="2">The sequence shown here is derived from an EMBL/GenBank/DDBJ whole genome shotgun (WGS) entry which is preliminary data.</text>
</comment>
<dbReference type="InterPro" id="IPR030395">
    <property type="entry name" value="GP_PDE_dom"/>
</dbReference>
<dbReference type="PANTHER" id="PTHR43805">
    <property type="entry name" value="GLYCEROPHOSPHORYL DIESTER PHOSPHODIESTERASE"/>
    <property type="match status" value="1"/>
</dbReference>
<keyword evidence="3" id="KW-1185">Reference proteome</keyword>